<protein>
    <submittedName>
        <fullName evidence="1">Uncharacterized protein</fullName>
    </submittedName>
</protein>
<name>A0A8J2JZ20_9HEXA</name>
<accession>A0A8J2JZ20</accession>
<feature type="non-terminal residue" evidence="1">
    <location>
        <position position="48"/>
    </location>
</feature>
<reference evidence="1" key="1">
    <citation type="submission" date="2021-06" db="EMBL/GenBank/DDBJ databases">
        <authorList>
            <person name="Hodson N. C."/>
            <person name="Mongue J. A."/>
            <person name="Jaron S. K."/>
        </authorList>
    </citation>
    <scope>NUCLEOTIDE SEQUENCE</scope>
</reference>
<organism evidence="1 2">
    <name type="scientific">Allacma fusca</name>
    <dbReference type="NCBI Taxonomy" id="39272"/>
    <lineage>
        <taxon>Eukaryota</taxon>
        <taxon>Metazoa</taxon>
        <taxon>Ecdysozoa</taxon>
        <taxon>Arthropoda</taxon>
        <taxon>Hexapoda</taxon>
        <taxon>Collembola</taxon>
        <taxon>Symphypleona</taxon>
        <taxon>Sminthuridae</taxon>
        <taxon>Allacma</taxon>
    </lineage>
</organism>
<dbReference type="Proteomes" id="UP000708208">
    <property type="component" value="Unassembled WGS sequence"/>
</dbReference>
<sequence length="48" mass="5263">MITRGTKTMIRVRPRIISALEELALEIVTDPGVGILPEGGTVIRRMTT</sequence>
<evidence type="ECO:0000313" key="1">
    <source>
        <dbReference type="EMBL" id="CAG7727252.1"/>
    </source>
</evidence>
<keyword evidence="2" id="KW-1185">Reference proteome</keyword>
<comment type="caution">
    <text evidence="1">The sequence shown here is derived from an EMBL/GenBank/DDBJ whole genome shotgun (WGS) entry which is preliminary data.</text>
</comment>
<dbReference type="AlphaFoldDB" id="A0A8J2JZ20"/>
<evidence type="ECO:0000313" key="2">
    <source>
        <dbReference type="Proteomes" id="UP000708208"/>
    </source>
</evidence>
<gene>
    <name evidence="1" type="ORF">AFUS01_LOCUS16104</name>
</gene>
<dbReference type="EMBL" id="CAJVCH010145921">
    <property type="protein sequence ID" value="CAG7727252.1"/>
    <property type="molecule type" value="Genomic_DNA"/>
</dbReference>
<proteinExistence type="predicted"/>